<proteinExistence type="predicted"/>
<sequence length="47" mass="5452">NINEENIALGLKEVCKNKRQSQESLEDNIEMYGEEEATKVFLDLLRP</sequence>
<keyword evidence="2" id="KW-1185">Reference proteome</keyword>
<reference evidence="1" key="1">
    <citation type="submission" date="2021-06" db="EMBL/GenBank/DDBJ databases">
        <authorList>
            <person name="Kallberg Y."/>
            <person name="Tangrot J."/>
            <person name="Rosling A."/>
        </authorList>
    </citation>
    <scope>NUCLEOTIDE SEQUENCE</scope>
    <source>
        <strain evidence="1">MA461A</strain>
    </source>
</reference>
<protein>
    <submittedName>
        <fullName evidence="1">13373_t:CDS:1</fullName>
    </submittedName>
</protein>
<evidence type="ECO:0000313" key="2">
    <source>
        <dbReference type="Proteomes" id="UP000789920"/>
    </source>
</evidence>
<dbReference type="Proteomes" id="UP000789920">
    <property type="component" value="Unassembled WGS sequence"/>
</dbReference>
<dbReference type="EMBL" id="CAJVQC010025884">
    <property type="protein sequence ID" value="CAG8731350.1"/>
    <property type="molecule type" value="Genomic_DNA"/>
</dbReference>
<evidence type="ECO:0000313" key="1">
    <source>
        <dbReference type="EMBL" id="CAG8731350.1"/>
    </source>
</evidence>
<feature type="non-terminal residue" evidence="1">
    <location>
        <position position="1"/>
    </location>
</feature>
<accession>A0ACA9Q1I0</accession>
<comment type="caution">
    <text evidence="1">The sequence shown here is derived from an EMBL/GenBank/DDBJ whole genome shotgun (WGS) entry which is preliminary data.</text>
</comment>
<name>A0ACA9Q1I0_9GLOM</name>
<organism evidence="1 2">
    <name type="scientific">Racocetra persica</name>
    <dbReference type="NCBI Taxonomy" id="160502"/>
    <lineage>
        <taxon>Eukaryota</taxon>
        <taxon>Fungi</taxon>
        <taxon>Fungi incertae sedis</taxon>
        <taxon>Mucoromycota</taxon>
        <taxon>Glomeromycotina</taxon>
        <taxon>Glomeromycetes</taxon>
        <taxon>Diversisporales</taxon>
        <taxon>Gigasporaceae</taxon>
        <taxon>Racocetra</taxon>
    </lineage>
</organism>
<gene>
    <name evidence="1" type="ORF">RPERSI_LOCUS12194</name>
</gene>